<feature type="active site" description="Proton donor" evidence="8 10">
    <location>
        <position position="180"/>
    </location>
</feature>
<reference evidence="12 13" key="1">
    <citation type="journal article" date="2020" name="Microb. Ecol.">
        <title>Ecogenomics of the Marine Benthic Filamentous Cyanobacterium Adonisia.</title>
        <authorList>
            <person name="Walter J.M."/>
            <person name="Coutinho F.H."/>
            <person name="Leomil L."/>
            <person name="Hargreaves P.I."/>
            <person name="Campeao M.E."/>
            <person name="Vieira V.V."/>
            <person name="Silva B.S."/>
            <person name="Fistarol G.O."/>
            <person name="Salomon P.S."/>
            <person name="Sawabe T."/>
            <person name="Mino S."/>
            <person name="Hosokawa M."/>
            <person name="Miyashita H."/>
            <person name="Maruyama F."/>
            <person name="van Verk M.C."/>
            <person name="Dutilh B.E."/>
            <person name="Thompson C.C."/>
            <person name="Thompson F.L."/>
        </authorList>
    </citation>
    <scope>NUCLEOTIDE SEQUENCE [LARGE SCALE GENOMIC DNA]</scope>
    <source>
        <strain evidence="12 13">CCMR0081</strain>
    </source>
</reference>
<feature type="active site" description="Proton acceptor" evidence="8">
    <location>
        <position position="397"/>
    </location>
</feature>
<dbReference type="GO" id="GO:0030245">
    <property type="term" value="P:cellulose catabolic process"/>
    <property type="evidence" value="ECO:0007669"/>
    <property type="project" value="UniProtKB-KW"/>
</dbReference>
<dbReference type="InterPro" id="IPR036434">
    <property type="entry name" value="Beta_cellobiohydrolase_sf"/>
</dbReference>
<keyword evidence="3 11" id="KW-0136">Cellulose degradation</keyword>
<evidence type="ECO:0000256" key="5">
    <source>
        <dbReference type="ARBA" id="ARBA00023277"/>
    </source>
</evidence>
<dbReference type="GO" id="GO:0004553">
    <property type="term" value="F:hydrolase activity, hydrolyzing O-glycosyl compounds"/>
    <property type="evidence" value="ECO:0007669"/>
    <property type="project" value="InterPro"/>
</dbReference>
<keyword evidence="6 11" id="KW-0326">Glycosidase</keyword>
<dbReference type="Gene3D" id="3.20.20.40">
    <property type="entry name" value="1, 4-beta cellobiohydrolase"/>
    <property type="match status" value="1"/>
</dbReference>
<dbReference type="PANTHER" id="PTHR34876">
    <property type="match status" value="1"/>
</dbReference>
<organism evidence="12 13">
    <name type="scientific">Adonisia turfae CCMR0081</name>
    <dbReference type="NCBI Taxonomy" id="2292702"/>
    <lineage>
        <taxon>Bacteria</taxon>
        <taxon>Bacillati</taxon>
        <taxon>Cyanobacteriota</taxon>
        <taxon>Adonisia</taxon>
        <taxon>Adonisia turfae</taxon>
    </lineage>
</organism>
<feature type="binding site" evidence="9">
    <location>
        <position position="364"/>
    </location>
    <ligand>
        <name>substrate</name>
    </ligand>
</feature>
<feature type="binding site" evidence="9">
    <location>
        <position position="391"/>
    </location>
    <ligand>
        <name>substrate</name>
    </ligand>
</feature>
<evidence type="ECO:0000256" key="11">
    <source>
        <dbReference type="RuleBase" id="RU361186"/>
    </source>
</evidence>
<keyword evidence="1" id="KW-0732">Signal</keyword>
<evidence type="ECO:0000256" key="7">
    <source>
        <dbReference type="ARBA" id="ARBA00023326"/>
    </source>
</evidence>
<dbReference type="EMBL" id="QXHD01000004">
    <property type="protein sequence ID" value="NEZ57093.1"/>
    <property type="molecule type" value="Genomic_DNA"/>
</dbReference>
<evidence type="ECO:0000256" key="10">
    <source>
        <dbReference type="PROSITE-ProRule" id="PRU10057"/>
    </source>
</evidence>
<keyword evidence="7 11" id="KW-0624">Polysaccharide degradation</keyword>
<evidence type="ECO:0000256" key="3">
    <source>
        <dbReference type="ARBA" id="ARBA00023001"/>
    </source>
</evidence>
<keyword evidence="5 11" id="KW-0119">Carbohydrate metabolism</keyword>
<comment type="caution">
    <text evidence="12">The sequence shown here is derived from an EMBL/GenBank/DDBJ whole genome shotgun (WGS) entry which is preliminary data.</text>
</comment>
<dbReference type="SUPFAM" id="SSF51989">
    <property type="entry name" value="Glycosyl hydrolases family 6, cellulases"/>
    <property type="match status" value="1"/>
</dbReference>
<dbReference type="EC" id="3.2.1.-" evidence="11"/>
<keyword evidence="13" id="KW-1185">Reference proteome</keyword>
<dbReference type="Proteomes" id="UP000481033">
    <property type="component" value="Unassembled WGS sequence"/>
</dbReference>
<dbReference type="AlphaFoldDB" id="A0A6M0RMW9"/>
<feature type="binding site" evidence="9">
    <location>
        <position position="231"/>
    </location>
    <ligand>
        <name>substrate</name>
    </ligand>
</feature>
<protein>
    <recommendedName>
        <fullName evidence="11">Glucanase</fullName>
        <ecNumber evidence="11">3.2.1.-</ecNumber>
    </recommendedName>
</protein>
<comment type="similarity">
    <text evidence="11">Belongs to the glycosyl hydrolase family 6.</text>
</comment>
<evidence type="ECO:0000313" key="12">
    <source>
        <dbReference type="EMBL" id="NEZ57093.1"/>
    </source>
</evidence>
<dbReference type="InterPro" id="IPR001524">
    <property type="entry name" value="Glyco_hydro_6_CS"/>
</dbReference>
<name>A0A6M0RMW9_9CYAN</name>
<feature type="binding site" evidence="9">
    <location>
        <position position="395"/>
    </location>
    <ligand>
        <name>substrate</name>
    </ligand>
</feature>
<dbReference type="Pfam" id="PF01341">
    <property type="entry name" value="Glyco_hydro_6"/>
    <property type="match status" value="1"/>
</dbReference>
<keyword evidence="4" id="KW-1015">Disulfide bond</keyword>
<feature type="binding site" evidence="9">
    <location>
        <position position="84"/>
    </location>
    <ligand>
        <name>substrate</name>
    </ligand>
</feature>
<dbReference type="RefSeq" id="WP_163699131.1">
    <property type="nucleotide sequence ID" value="NZ_QXHD01000004.1"/>
</dbReference>
<dbReference type="PIRSF" id="PIRSF001100">
    <property type="entry name" value="Beta_cellobiohydrolase"/>
    <property type="match status" value="1"/>
</dbReference>
<dbReference type="PANTHER" id="PTHR34876:SF4">
    <property type="entry name" value="1,4-BETA-D-GLUCAN CELLOBIOHYDROLASE C-RELATED"/>
    <property type="match status" value="1"/>
</dbReference>
<evidence type="ECO:0000256" key="8">
    <source>
        <dbReference type="PIRSR" id="PIRSR001100-1"/>
    </source>
</evidence>
<dbReference type="PROSITE" id="PS00656">
    <property type="entry name" value="GLYCOSYL_HYDROL_F6_2"/>
    <property type="match status" value="1"/>
</dbReference>
<dbReference type="PRINTS" id="PR00733">
    <property type="entry name" value="GLHYDRLASE6"/>
</dbReference>
<feature type="binding site" evidence="9">
    <location>
        <position position="228"/>
    </location>
    <ligand>
        <name>substrate</name>
    </ligand>
</feature>
<dbReference type="InterPro" id="IPR016288">
    <property type="entry name" value="Beta_cellobiohydrolase"/>
</dbReference>
<proteinExistence type="inferred from homology"/>
<accession>A0A6M0RMW9</accession>
<keyword evidence="2 11" id="KW-0378">Hydrolase</keyword>
<evidence type="ECO:0000256" key="6">
    <source>
        <dbReference type="ARBA" id="ARBA00023295"/>
    </source>
</evidence>
<evidence type="ECO:0000256" key="9">
    <source>
        <dbReference type="PIRSR" id="PIRSR001100-2"/>
    </source>
</evidence>
<sequence length="461" mass="50092">MKSTKLKSFVWLLTVGMLAVTTLTTTVHETAYAKLHVDNPFVGATAYLNLDYGENVKKQATQTAGRLGEKMAQVATYPTAVWMDRIGAITGTAADGSKIAMSLREHLDTALAQKLPGKPITFLMVVYNLPNRDCHALASNGEIPHGGIERYKTDYIDPIAEIVSDPKYAHIRIVATIEPDSLPNLVTNLSTPACAKAKSSGEYVEGVKYALNKLYPIPNVYTYVDLGHSGWLGWDSAFGPTVTLIADTIKGTQAGVNAVDGFISNTSGSTPIIEPFIKEYTGGQPSRSSDFYDWNPYIDEISYMGAMYDAFVAEGLPTTIGMLVDTSRNGWGGPNRPTVASTATDVNTFVDESRIDRRPHRGGWCNQIGMGIGERPVVEPYEHFDAFVWVKPPGESDGVSEAGIIDPNDPAKGFDGMCDPNATNRDKSQYSTNAMAGAPHAGWWFAEQFEMLVENAYPPLP</sequence>
<evidence type="ECO:0000256" key="2">
    <source>
        <dbReference type="ARBA" id="ARBA00022801"/>
    </source>
</evidence>
<evidence type="ECO:0000256" key="4">
    <source>
        <dbReference type="ARBA" id="ARBA00023157"/>
    </source>
</evidence>
<evidence type="ECO:0000313" key="13">
    <source>
        <dbReference type="Proteomes" id="UP000481033"/>
    </source>
</evidence>
<feature type="binding site" evidence="9">
    <location>
        <position position="82"/>
    </location>
    <ligand>
        <name>substrate</name>
    </ligand>
</feature>
<evidence type="ECO:0000256" key="1">
    <source>
        <dbReference type="ARBA" id="ARBA00022729"/>
    </source>
</evidence>
<gene>
    <name evidence="12" type="ORF">DXZ20_15690</name>
</gene>